<dbReference type="GO" id="GO:0003676">
    <property type="term" value="F:nucleic acid binding"/>
    <property type="evidence" value="ECO:0007669"/>
    <property type="project" value="InterPro"/>
</dbReference>
<sequence>MHPNWKALATVPLNYKIFVREGDEISPRFSKKPPTRINILKNGETAKDAYEKIVSEVFDTSVLPKKKIKLHVRAENNSTHIKFNINTFIKSAINNDYKEIQNILKQHPDKINATDNFGWTALMCAAQAGSKEVVELLLINGADYAVIDKSGNNALSLAAMKKHSDIVSAIICKTSNTHLTKEETILQEFFCEPCNEHFKNCTIKSHETSTLHLFHTKGVISHPYFGIPASNKGYQILLRNGWNQKTGLGPSEDGRKFPIKTVIRENRTGLGIDQPPARVTHHFDNIKKENSRSHYKSHIKHYYSEKHKEKMFRCMLS</sequence>
<dbReference type="Pfam" id="PF01585">
    <property type="entry name" value="G-patch"/>
    <property type="match status" value="1"/>
</dbReference>
<name>A0A6M2DGB7_XENCH</name>
<dbReference type="InterPro" id="IPR002110">
    <property type="entry name" value="Ankyrin_rpt"/>
</dbReference>
<dbReference type="EMBL" id="GIIL01000445">
    <property type="protein sequence ID" value="NOV44171.1"/>
    <property type="molecule type" value="Transcribed_RNA"/>
</dbReference>
<evidence type="ECO:0000313" key="3">
    <source>
        <dbReference type="EMBL" id="NOV44171.1"/>
    </source>
</evidence>
<dbReference type="Pfam" id="PF12796">
    <property type="entry name" value="Ank_2"/>
    <property type="match status" value="1"/>
</dbReference>
<dbReference type="AlphaFoldDB" id="A0A6M2DGB7"/>
<dbReference type="SUPFAM" id="SSF48403">
    <property type="entry name" value="Ankyrin repeat"/>
    <property type="match status" value="1"/>
</dbReference>
<dbReference type="SMART" id="SM00443">
    <property type="entry name" value="G_patch"/>
    <property type="match status" value="1"/>
</dbReference>
<proteinExistence type="predicted"/>
<dbReference type="PROSITE" id="PS50088">
    <property type="entry name" value="ANK_REPEAT"/>
    <property type="match status" value="1"/>
</dbReference>
<dbReference type="InterPro" id="IPR039146">
    <property type="entry name" value="GPANK1"/>
</dbReference>
<dbReference type="PANTHER" id="PTHR20923">
    <property type="entry name" value="BAT4 PROTEIN-RELATED"/>
    <property type="match status" value="1"/>
</dbReference>
<evidence type="ECO:0000256" key="1">
    <source>
        <dbReference type="PROSITE-ProRule" id="PRU00023"/>
    </source>
</evidence>
<organism evidence="3">
    <name type="scientific">Xenopsylla cheopis</name>
    <name type="common">Oriental rat flea</name>
    <name type="synonym">Pulex cheopis</name>
    <dbReference type="NCBI Taxonomy" id="163159"/>
    <lineage>
        <taxon>Eukaryota</taxon>
        <taxon>Metazoa</taxon>
        <taxon>Ecdysozoa</taxon>
        <taxon>Arthropoda</taxon>
        <taxon>Hexapoda</taxon>
        <taxon>Insecta</taxon>
        <taxon>Pterygota</taxon>
        <taxon>Neoptera</taxon>
        <taxon>Endopterygota</taxon>
        <taxon>Siphonaptera</taxon>
        <taxon>Pulicidae</taxon>
        <taxon>Xenopsyllinae</taxon>
        <taxon>Xenopsylla</taxon>
    </lineage>
</organism>
<dbReference type="Gene3D" id="1.25.40.20">
    <property type="entry name" value="Ankyrin repeat-containing domain"/>
    <property type="match status" value="1"/>
</dbReference>
<feature type="repeat" description="ANK" evidence="1">
    <location>
        <begin position="117"/>
        <end position="149"/>
    </location>
</feature>
<feature type="domain" description="G-patch" evidence="2">
    <location>
        <begin position="229"/>
        <end position="275"/>
    </location>
</feature>
<dbReference type="SMART" id="SM00248">
    <property type="entry name" value="ANK"/>
    <property type="match status" value="3"/>
</dbReference>
<keyword evidence="1" id="KW-0040">ANK repeat</keyword>
<dbReference type="InterPro" id="IPR000467">
    <property type="entry name" value="G_patch_dom"/>
</dbReference>
<reference evidence="3" key="1">
    <citation type="submission" date="2020-03" db="EMBL/GenBank/DDBJ databases">
        <title>Transcriptomic Profiling of the Digestive Tract of the Rat Flea, Xenopsylla cheopis, Following Blood Feeding and Infection with Yersinia pestis.</title>
        <authorList>
            <person name="Bland D.M."/>
            <person name="Martens C.A."/>
            <person name="Virtaneva K."/>
            <person name="Kanakabandi K."/>
            <person name="Long D."/>
            <person name="Rosenke R."/>
            <person name="Saturday G.A."/>
            <person name="Hoyt F.H."/>
            <person name="Bruno D.P."/>
            <person name="Ribeiro J.M.C."/>
            <person name="Hinnebusch J."/>
        </authorList>
    </citation>
    <scope>NUCLEOTIDE SEQUENCE</scope>
</reference>
<dbReference type="PROSITE" id="PS50174">
    <property type="entry name" value="G_PATCH"/>
    <property type="match status" value="1"/>
</dbReference>
<dbReference type="InterPro" id="IPR036770">
    <property type="entry name" value="Ankyrin_rpt-contain_sf"/>
</dbReference>
<dbReference type="PROSITE" id="PS50297">
    <property type="entry name" value="ANK_REP_REGION"/>
    <property type="match status" value="1"/>
</dbReference>
<evidence type="ECO:0000259" key="2">
    <source>
        <dbReference type="PROSITE" id="PS50174"/>
    </source>
</evidence>
<accession>A0A6M2DGB7</accession>
<dbReference type="PANTHER" id="PTHR20923:SF1">
    <property type="entry name" value="G PATCH DOMAIN AND ANKYRIN REPEAT-CONTAINING PROTEIN 1"/>
    <property type="match status" value="1"/>
</dbReference>
<protein>
    <submittedName>
        <fullName evidence="3">Putative major histocompatibility complex protein bat4</fullName>
    </submittedName>
</protein>